<reference evidence="3" key="1">
    <citation type="submission" date="2017-04" db="EMBL/GenBank/DDBJ databases">
        <authorList>
            <person name="Varghese N."/>
            <person name="Submissions S."/>
        </authorList>
    </citation>
    <scope>NUCLEOTIDE SEQUENCE [LARGE SCALE GENOMIC DNA]</scope>
</reference>
<evidence type="ECO:0008006" key="4">
    <source>
        <dbReference type="Google" id="ProtNLM"/>
    </source>
</evidence>
<dbReference type="Proteomes" id="UP000194420">
    <property type="component" value="Unassembled WGS sequence"/>
</dbReference>
<keyword evidence="1" id="KW-0812">Transmembrane</keyword>
<feature type="transmembrane region" description="Helical" evidence="1">
    <location>
        <begin position="255"/>
        <end position="272"/>
    </location>
</feature>
<feature type="transmembrane region" description="Helical" evidence="1">
    <location>
        <begin position="410"/>
        <end position="428"/>
    </location>
</feature>
<feature type="transmembrane region" description="Helical" evidence="1">
    <location>
        <begin position="213"/>
        <end position="228"/>
    </location>
</feature>
<sequence length="457" mass="50222">MRLQQDPAGSRPGSDGFVRLLARIGCAIIIFTALSTLYVDYVSVYYAYYGFPYLFIPERLGIGLVALSILTSFVRPNLDDVTSLLATLCHFFFFIPTVVMFVYAGLFPAIFIWTIIIQALLILFSRVRFDLAFRGEVPLNVLQVTLVILSLAGLAIAINAAGIFSLNFNIFEVYDRRAEANEADLGILGYIMQLGIQAALLLITVAFFNRERFYTLVGFGFAVLYFGYTGHKSILFWAIFLVGLLYLARFKNKFIYFLMVSTVFIGVIALAMDTELGGSIANFLIRRTLFTPVLLNQYYVMFAEQFGYLNWSYSKIGLGIFEYTDTVSPTQAVGHYLTGSDSNSANTGMIGFGYINAGHFGVAFYVAVFFAILVGGAALAKGKGVEMLGAALMIRASYFAVTTADLPATFLSGGLGYALILLLIYPSRKAVAQPLSNRTGITRFEGRAPNSALDPAN</sequence>
<dbReference type="AlphaFoldDB" id="A0A1Y6F2E1"/>
<feature type="transmembrane region" description="Helical" evidence="1">
    <location>
        <begin position="362"/>
        <end position="380"/>
    </location>
</feature>
<organism evidence="2 3">
    <name type="scientific">Altererythrobacter xiamenensis</name>
    <dbReference type="NCBI Taxonomy" id="1316679"/>
    <lineage>
        <taxon>Bacteria</taxon>
        <taxon>Pseudomonadati</taxon>
        <taxon>Pseudomonadota</taxon>
        <taxon>Alphaproteobacteria</taxon>
        <taxon>Sphingomonadales</taxon>
        <taxon>Erythrobacteraceae</taxon>
        <taxon>Altererythrobacter</taxon>
    </lineage>
</organism>
<keyword evidence="1" id="KW-0472">Membrane</keyword>
<dbReference type="RefSeq" id="WP_086437250.1">
    <property type="nucleotide sequence ID" value="NZ_FXWG01000002.1"/>
</dbReference>
<feature type="transmembrane region" description="Helical" evidence="1">
    <location>
        <begin position="110"/>
        <end position="129"/>
    </location>
</feature>
<keyword evidence="3" id="KW-1185">Reference proteome</keyword>
<evidence type="ECO:0000313" key="2">
    <source>
        <dbReference type="EMBL" id="SMQ69068.1"/>
    </source>
</evidence>
<feature type="transmembrane region" description="Helical" evidence="1">
    <location>
        <begin position="51"/>
        <end position="74"/>
    </location>
</feature>
<accession>A0A1Y6F2E1</accession>
<keyword evidence="1" id="KW-1133">Transmembrane helix</keyword>
<feature type="transmembrane region" description="Helical" evidence="1">
    <location>
        <begin position="81"/>
        <end position="104"/>
    </location>
</feature>
<feature type="transmembrane region" description="Helical" evidence="1">
    <location>
        <begin position="141"/>
        <end position="167"/>
    </location>
</feature>
<evidence type="ECO:0000313" key="3">
    <source>
        <dbReference type="Proteomes" id="UP000194420"/>
    </source>
</evidence>
<proteinExistence type="predicted"/>
<feature type="transmembrane region" description="Helical" evidence="1">
    <location>
        <begin position="20"/>
        <end position="39"/>
    </location>
</feature>
<dbReference type="OrthoDB" id="8480248at2"/>
<name>A0A1Y6F2E1_9SPHN</name>
<dbReference type="EMBL" id="FXWG01000002">
    <property type="protein sequence ID" value="SMQ69068.1"/>
    <property type="molecule type" value="Genomic_DNA"/>
</dbReference>
<evidence type="ECO:0000256" key="1">
    <source>
        <dbReference type="SAM" id="Phobius"/>
    </source>
</evidence>
<feature type="transmembrane region" description="Helical" evidence="1">
    <location>
        <begin position="234"/>
        <end position="250"/>
    </location>
</feature>
<feature type="transmembrane region" description="Helical" evidence="1">
    <location>
        <begin position="187"/>
        <end position="208"/>
    </location>
</feature>
<protein>
    <recommendedName>
        <fullName evidence="4">Oligosaccharide repeat unit polymerase</fullName>
    </recommendedName>
</protein>
<gene>
    <name evidence="2" type="ORF">SAMN06297468_1314</name>
</gene>